<proteinExistence type="predicted"/>
<evidence type="ECO:0000259" key="1">
    <source>
        <dbReference type="Pfam" id="PF00534"/>
    </source>
</evidence>
<evidence type="ECO:0000259" key="2">
    <source>
        <dbReference type="Pfam" id="PF13439"/>
    </source>
</evidence>
<dbReference type="EMBL" id="JAHLFO010000116">
    <property type="protein sequence ID" value="MBU3814524.1"/>
    <property type="molecule type" value="Genomic_DNA"/>
</dbReference>
<sequence>MKILMLTTNSSLMDGINRHILTVSTELNRRSGIDVAVCTVMPAGELHDALKHNCVKSFALGFANGHKLGIIPAFARIMRSFKPDVVHCHVLAMMERIVAATMFRGTHYVATIHGIADKKDYTTMHERIEHALNQIFTIPLSARCYISSGVRTALQDRLPNVAISEVCYNPIPFGYVPPKEYALHRIINVPYNTQIIGTACRISFPKNPQAFTAAMCQVLQAAPQVHAVVIGDGSDDIKTECHKIVAETGVGDRFHWLGYRSDAPRLTRDLDCFVMTSRWEGLPTALLESMAVRTPIVMMEGEGGLQDLAELNRLEGPIAVVAPQGDTGQIASGITHLLNDPALAAEQADRAYQVGKCHFDVASVANQLINLYTRITQ</sequence>
<evidence type="ECO:0000313" key="4">
    <source>
        <dbReference type="Proteomes" id="UP000824236"/>
    </source>
</evidence>
<feature type="domain" description="Glycosyl transferase family 1" evidence="1">
    <location>
        <begin position="188"/>
        <end position="353"/>
    </location>
</feature>
<dbReference type="SUPFAM" id="SSF53756">
    <property type="entry name" value="UDP-Glycosyltransferase/glycogen phosphorylase"/>
    <property type="match status" value="1"/>
</dbReference>
<dbReference type="InterPro" id="IPR028098">
    <property type="entry name" value="Glyco_trans_4-like_N"/>
</dbReference>
<protein>
    <submittedName>
        <fullName evidence="3">Glycosyltransferase family 4 protein</fullName>
    </submittedName>
</protein>
<dbReference type="CDD" id="cd03801">
    <property type="entry name" value="GT4_PimA-like"/>
    <property type="match status" value="1"/>
</dbReference>
<dbReference type="InterPro" id="IPR001296">
    <property type="entry name" value="Glyco_trans_1"/>
</dbReference>
<dbReference type="Pfam" id="PF00534">
    <property type="entry name" value="Glycos_transf_1"/>
    <property type="match status" value="1"/>
</dbReference>
<dbReference type="Proteomes" id="UP000824236">
    <property type="component" value="Unassembled WGS sequence"/>
</dbReference>
<dbReference type="GO" id="GO:0016757">
    <property type="term" value="F:glycosyltransferase activity"/>
    <property type="evidence" value="ECO:0007669"/>
    <property type="project" value="InterPro"/>
</dbReference>
<dbReference type="InterPro" id="IPR050194">
    <property type="entry name" value="Glycosyltransferase_grp1"/>
</dbReference>
<evidence type="ECO:0000313" key="3">
    <source>
        <dbReference type="EMBL" id="MBU3814524.1"/>
    </source>
</evidence>
<dbReference type="Gene3D" id="3.40.50.2000">
    <property type="entry name" value="Glycogen Phosphorylase B"/>
    <property type="match status" value="2"/>
</dbReference>
<dbReference type="Pfam" id="PF13439">
    <property type="entry name" value="Glyco_transf_4"/>
    <property type="match status" value="1"/>
</dbReference>
<comment type="caution">
    <text evidence="3">The sequence shown here is derived from an EMBL/GenBank/DDBJ whole genome shotgun (WGS) entry which is preliminary data.</text>
</comment>
<name>A0A9E2KIA1_9BACE</name>
<gene>
    <name evidence="3" type="ORF">H9791_08485</name>
</gene>
<reference evidence="3" key="2">
    <citation type="submission" date="2021-04" db="EMBL/GenBank/DDBJ databases">
        <authorList>
            <person name="Gilroy R."/>
        </authorList>
    </citation>
    <scope>NUCLEOTIDE SEQUENCE</scope>
    <source>
        <strain evidence="3">B3-3758</strain>
    </source>
</reference>
<accession>A0A9E2KIA1</accession>
<reference evidence="3" key="1">
    <citation type="journal article" date="2021" name="PeerJ">
        <title>Extensive microbial diversity within the chicken gut microbiome revealed by metagenomics and culture.</title>
        <authorList>
            <person name="Gilroy R."/>
            <person name="Ravi A."/>
            <person name="Getino M."/>
            <person name="Pursley I."/>
            <person name="Horton D.L."/>
            <person name="Alikhan N.F."/>
            <person name="Baker D."/>
            <person name="Gharbi K."/>
            <person name="Hall N."/>
            <person name="Watson M."/>
            <person name="Adriaenssens E.M."/>
            <person name="Foster-Nyarko E."/>
            <person name="Jarju S."/>
            <person name="Secka A."/>
            <person name="Antonio M."/>
            <person name="Oren A."/>
            <person name="Chaudhuri R.R."/>
            <person name="La Ragione R."/>
            <person name="Hildebrand F."/>
            <person name="Pallen M.J."/>
        </authorList>
    </citation>
    <scope>NUCLEOTIDE SEQUENCE</scope>
    <source>
        <strain evidence="3">B3-3758</strain>
    </source>
</reference>
<dbReference type="AlphaFoldDB" id="A0A9E2KIA1"/>
<dbReference type="PANTHER" id="PTHR45947">
    <property type="entry name" value="SULFOQUINOVOSYL TRANSFERASE SQD2"/>
    <property type="match status" value="1"/>
</dbReference>
<dbReference type="PANTHER" id="PTHR45947:SF3">
    <property type="entry name" value="SULFOQUINOVOSYL TRANSFERASE SQD2"/>
    <property type="match status" value="1"/>
</dbReference>
<feature type="domain" description="Glycosyltransferase subfamily 4-like N-terminal" evidence="2">
    <location>
        <begin position="14"/>
        <end position="140"/>
    </location>
</feature>
<organism evidence="3 4">
    <name type="scientific">Candidatus Bacteroides intestinipullorum</name>
    <dbReference type="NCBI Taxonomy" id="2838471"/>
    <lineage>
        <taxon>Bacteria</taxon>
        <taxon>Pseudomonadati</taxon>
        <taxon>Bacteroidota</taxon>
        <taxon>Bacteroidia</taxon>
        <taxon>Bacteroidales</taxon>
        <taxon>Bacteroidaceae</taxon>
        <taxon>Bacteroides</taxon>
    </lineage>
</organism>